<dbReference type="Proteomes" id="UP000287352">
    <property type="component" value="Unassembled WGS sequence"/>
</dbReference>
<proteinExistence type="predicted"/>
<reference evidence="2" key="1">
    <citation type="submission" date="2018-12" db="EMBL/GenBank/DDBJ databases">
        <title>Tengunoibacter tsumagoiensis gen. nov., sp. nov., Dictyobacter kobayashii sp. nov., D. alpinus sp. nov., and D. joshuensis sp. nov. and description of Dictyobacteraceae fam. nov. within the order Ktedonobacterales isolated from Tengu-no-mugimeshi.</title>
        <authorList>
            <person name="Wang C.M."/>
            <person name="Zheng Y."/>
            <person name="Sakai Y."/>
            <person name="Toyoda A."/>
            <person name="Minakuchi Y."/>
            <person name="Abe K."/>
            <person name="Yokota A."/>
            <person name="Yabe S."/>
        </authorList>
    </citation>
    <scope>NUCLEOTIDE SEQUENCE [LARGE SCALE GENOMIC DNA]</scope>
    <source>
        <strain evidence="2">Uno3</strain>
    </source>
</reference>
<protein>
    <submittedName>
        <fullName evidence="1">Uncharacterized protein</fullName>
    </submittedName>
</protein>
<organism evidence="1 2">
    <name type="scientific">Tengunoibacter tsumagoiensis</name>
    <dbReference type="NCBI Taxonomy" id="2014871"/>
    <lineage>
        <taxon>Bacteria</taxon>
        <taxon>Bacillati</taxon>
        <taxon>Chloroflexota</taxon>
        <taxon>Ktedonobacteria</taxon>
        <taxon>Ktedonobacterales</taxon>
        <taxon>Dictyobacteraceae</taxon>
        <taxon>Tengunoibacter</taxon>
    </lineage>
</organism>
<dbReference type="AlphaFoldDB" id="A0A402A8H6"/>
<comment type="caution">
    <text evidence="1">The sequence shown here is derived from an EMBL/GenBank/DDBJ whole genome shotgun (WGS) entry which is preliminary data.</text>
</comment>
<sequence length="59" mass="6753">MLSIVSILHSFQLIEAIEPECVLPSPLLSGDKHNTMYVLKETEMLAREIRCNPMHTKDE</sequence>
<keyword evidence="2" id="KW-1185">Reference proteome</keyword>
<accession>A0A402A8H6</accession>
<evidence type="ECO:0000313" key="2">
    <source>
        <dbReference type="Proteomes" id="UP000287352"/>
    </source>
</evidence>
<evidence type="ECO:0000313" key="1">
    <source>
        <dbReference type="EMBL" id="GCE15457.1"/>
    </source>
</evidence>
<gene>
    <name evidence="1" type="ORF">KTT_53160</name>
</gene>
<name>A0A402A8H6_9CHLR</name>
<dbReference type="EMBL" id="BIFR01000002">
    <property type="protein sequence ID" value="GCE15457.1"/>
    <property type="molecule type" value="Genomic_DNA"/>
</dbReference>